<name>A0A0B4CSJ4_9FLAO</name>
<dbReference type="RefSeq" id="WP_039365995.1">
    <property type="nucleotide sequence ID" value="NZ_JWTA01000004.1"/>
</dbReference>
<evidence type="ECO:0000313" key="2">
    <source>
        <dbReference type="Proteomes" id="UP000031167"/>
    </source>
</evidence>
<keyword evidence="2" id="KW-1185">Reference proteome</keyword>
<evidence type="ECO:0000313" key="1">
    <source>
        <dbReference type="EMBL" id="KIC64194.1"/>
    </source>
</evidence>
<proteinExistence type="predicted"/>
<organism evidence="1 2">
    <name type="scientific">Chryseobacterium taiwanense</name>
    <dbReference type="NCBI Taxonomy" id="363331"/>
    <lineage>
        <taxon>Bacteria</taxon>
        <taxon>Pseudomonadati</taxon>
        <taxon>Bacteroidota</taxon>
        <taxon>Flavobacteriia</taxon>
        <taxon>Flavobacteriales</taxon>
        <taxon>Weeksellaceae</taxon>
        <taxon>Chryseobacterium group</taxon>
        <taxon>Chryseobacterium</taxon>
    </lineage>
</organism>
<dbReference type="OrthoDB" id="1267332at2"/>
<comment type="caution">
    <text evidence="1">The sequence shown here is derived from an EMBL/GenBank/DDBJ whole genome shotgun (WGS) entry which is preliminary data.</text>
</comment>
<reference evidence="1 2" key="1">
    <citation type="submission" date="2014-12" db="EMBL/GenBank/DDBJ databases">
        <title>Genome sequencing of Chryseobacterium taiwanense TPW19.</title>
        <authorList>
            <person name="Tan P.W."/>
            <person name="Chan K.-G."/>
        </authorList>
    </citation>
    <scope>NUCLEOTIDE SEQUENCE [LARGE SCALE GENOMIC DNA]</scope>
    <source>
        <strain evidence="1 2">TPW19</strain>
    </source>
</reference>
<dbReference type="EMBL" id="JWTA01000004">
    <property type="protein sequence ID" value="KIC64194.1"/>
    <property type="molecule type" value="Genomic_DNA"/>
</dbReference>
<dbReference type="STRING" id="363331.RM51_05640"/>
<dbReference type="Proteomes" id="UP000031167">
    <property type="component" value="Unassembled WGS sequence"/>
</dbReference>
<gene>
    <name evidence="1" type="ORF">RM51_05640</name>
</gene>
<protein>
    <submittedName>
        <fullName evidence="1">Uncharacterized protein</fullName>
    </submittedName>
</protein>
<dbReference type="AlphaFoldDB" id="A0A0B4CSJ4"/>
<sequence>MDSAERYYLKEFELISFKPYVYRFFKNDQNILLMEVTCGSHALWQIWIRFNEQEILLYKHEGDLG</sequence>
<accession>A0A0B4CSJ4</accession>